<protein>
    <recommendedName>
        <fullName evidence="4">Nuclease associated modular domain-containing protein</fullName>
    </recommendedName>
</protein>
<accession>A0A174RHR6</accession>
<dbReference type="Proteomes" id="UP000095576">
    <property type="component" value="Unassembled WGS sequence"/>
</dbReference>
<gene>
    <name evidence="2" type="ORF">ERS852511_03325</name>
</gene>
<dbReference type="RefSeq" id="WP_007848218.1">
    <property type="nucleotide sequence ID" value="NZ_CZAP01000013.1"/>
</dbReference>
<organism evidence="2 3">
    <name type="scientific">Bacteroides thetaiotaomicron</name>
    <dbReference type="NCBI Taxonomy" id="818"/>
    <lineage>
        <taxon>Bacteria</taxon>
        <taxon>Pseudomonadati</taxon>
        <taxon>Bacteroidota</taxon>
        <taxon>Bacteroidia</taxon>
        <taxon>Bacteroidales</taxon>
        <taxon>Bacteroidaceae</taxon>
        <taxon>Bacteroides</taxon>
    </lineage>
</organism>
<feature type="compositionally biased region" description="Polar residues" evidence="1">
    <location>
        <begin position="1"/>
        <end position="39"/>
    </location>
</feature>
<feature type="region of interest" description="Disordered" evidence="1">
    <location>
        <begin position="1"/>
        <end position="64"/>
    </location>
</feature>
<dbReference type="EMBL" id="CZAP01000013">
    <property type="protein sequence ID" value="CUP81959.1"/>
    <property type="molecule type" value="Genomic_DNA"/>
</dbReference>
<dbReference type="AlphaFoldDB" id="A0A174RHR6"/>
<reference evidence="2 3" key="1">
    <citation type="submission" date="2015-09" db="EMBL/GenBank/DDBJ databases">
        <authorList>
            <consortium name="Pathogen Informatics"/>
        </authorList>
    </citation>
    <scope>NUCLEOTIDE SEQUENCE [LARGE SCALE GENOMIC DNA]</scope>
    <source>
        <strain evidence="2 3">2789STDY5834899</strain>
    </source>
</reference>
<sequence length="64" mass="7533">MDNNNYKRQYRQLNDTTKQKISQSLRGRTKSATHTQAISNGLKKYWATVPNQPNNNENKNEEHE</sequence>
<evidence type="ECO:0000313" key="3">
    <source>
        <dbReference type="Proteomes" id="UP000095576"/>
    </source>
</evidence>
<evidence type="ECO:0008006" key="4">
    <source>
        <dbReference type="Google" id="ProtNLM"/>
    </source>
</evidence>
<evidence type="ECO:0000313" key="2">
    <source>
        <dbReference type="EMBL" id="CUP81959.1"/>
    </source>
</evidence>
<evidence type="ECO:0000256" key="1">
    <source>
        <dbReference type="SAM" id="MobiDB-lite"/>
    </source>
</evidence>
<proteinExistence type="predicted"/>
<name>A0A174RHR6_BACT4</name>